<dbReference type="RefSeq" id="WP_281800835.1">
    <property type="nucleotide sequence ID" value="NZ_BSEC01000001.1"/>
</dbReference>
<evidence type="ECO:0000256" key="2">
    <source>
        <dbReference type="SAM" id="Phobius"/>
    </source>
</evidence>
<accession>A0A9W6GRY1</accession>
<dbReference type="EMBL" id="BSEC01000001">
    <property type="protein sequence ID" value="GLI91931.1"/>
    <property type="molecule type" value="Genomic_DNA"/>
</dbReference>
<sequence>MSVEKVGALNQSATDATTMRPVNGFGTGHGRTPAPFPPPTAPKVEGAPHLYDSLVLPLPEGAAADVPTSRISASYRTEAARELIEPLIDGRLPEPLIRREVETLLRRLADARRIDETDETAPERLPSRNAADAHFDVKGRLAATEEDGKIRLFDLYLTRIGPRQWEAAVFERDPSRASQTFPRPTPPVETHRLLFDPATGLVLACVAQKLPSPFAPDVAPGRGAGRAAAYAAIAVILALLVARVVSWPAAAIVLAAVAALTLW</sequence>
<name>A0A9W6GRY1_9HYPH</name>
<gene>
    <name evidence="3" type="ORF">LMG27198_09230</name>
</gene>
<feature type="region of interest" description="Disordered" evidence="1">
    <location>
        <begin position="1"/>
        <end position="33"/>
    </location>
</feature>
<protein>
    <submittedName>
        <fullName evidence="3">Uncharacterized protein</fullName>
    </submittedName>
</protein>
<reference evidence="3" key="1">
    <citation type="journal article" date="2023" name="Int. J. Syst. Evol. Microbiol.">
        <title>Methylocystis iwaonis sp. nov., a type II methane-oxidizing bacterium from surface soil of a rice paddy field in Japan, and emended description of the genus Methylocystis (ex Whittenbury et al. 1970) Bowman et al. 1993.</title>
        <authorList>
            <person name="Kaise H."/>
            <person name="Sawadogo J.B."/>
            <person name="Alam M.S."/>
            <person name="Ueno C."/>
            <person name="Dianou D."/>
            <person name="Shinjo R."/>
            <person name="Asakawa S."/>
        </authorList>
    </citation>
    <scope>NUCLEOTIDE SEQUENCE</scope>
    <source>
        <strain evidence="3">LMG27198</strain>
    </source>
</reference>
<proteinExistence type="predicted"/>
<keyword evidence="2" id="KW-0472">Membrane</keyword>
<evidence type="ECO:0000313" key="3">
    <source>
        <dbReference type="EMBL" id="GLI91931.1"/>
    </source>
</evidence>
<evidence type="ECO:0000313" key="4">
    <source>
        <dbReference type="Proteomes" id="UP001144323"/>
    </source>
</evidence>
<organism evidence="3 4">
    <name type="scientific">Methylocystis echinoides</name>
    <dbReference type="NCBI Taxonomy" id="29468"/>
    <lineage>
        <taxon>Bacteria</taxon>
        <taxon>Pseudomonadati</taxon>
        <taxon>Pseudomonadota</taxon>
        <taxon>Alphaproteobacteria</taxon>
        <taxon>Hyphomicrobiales</taxon>
        <taxon>Methylocystaceae</taxon>
        <taxon>Methylocystis</taxon>
    </lineage>
</organism>
<keyword evidence="2" id="KW-1133">Transmembrane helix</keyword>
<keyword evidence="2" id="KW-0812">Transmembrane</keyword>
<dbReference type="Proteomes" id="UP001144323">
    <property type="component" value="Unassembled WGS sequence"/>
</dbReference>
<comment type="caution">
    <text evidence="3">The sequence shown here is derived from an EMBL/GenBank/DDBJ whole genome shotgun (WGS) entry which is preliminary data.</text>
</comment>
<dbReference type="AlphaFoldDB" id="A0A9W6GRY1"/>
<feature type="transmembrane region" description="Helical" evidence="2">
    <location>
        <begin position="229"/>
        <end position="262"/>
    </location>
</feature>
<evidence type="ECO:0000256" key="1">
    <source>
        <dbReference type="SAM" id="MobiDB-lite"/>
    </source>
</evidence>
<keyword evidence="4" id="KW-1185">Reference proteome</keyword>